<dbReference type="AlphaFoldDB" id="A0A418VPJ4"/>
<dbReference type="SUPFAM" id="SSF51120">
    <property type="entry name" value="beta-Roll"/>
    <property type="match status" value="1"/>
</dbReference>
<dbReference type="GO" id="GO:0005615">
    <property type="term" value="C:extracellular space"/>
    <property type="evidence" value="ECO:0007669"/>
    <property type="project" value="InterPro"/>
</dbReference>
<keyword evidence="2" id="KW-0964">Secreted</keyword>
<evidence type="ECO:0000259" key="4">
    <source>
        <dbReference type="Pfam" id="PF08548"/>
    </source>
</evidence>
<dbReference type="InterPro" id="IPR011049">
    <property type="entry name" value="Serralysin-like_metalloprot_C"/>
</dbReference>
<feature type="domain" description="Peptidase M10 serralysin C-terminal" evidence="4">
    <location>
        <begin position="115"/>
        <end position="185"/>
    </location>
</feature>
<reference evidence="5 6" key="1">
    <citation type="submission" date="2018-09" db="EMBL/GenBank/DDBJ databases">
        <authorList>
            <person name="Zhu H."/>
        </authorList>
    </citation>
    <scope>NUCLEOTIDE SEQUENCE [LARGE SCALE GENOMIC DNA]</scope>
    <source>
        <strain evidence="5 6">K2W22B-5</strain>
    </source>
</reference>
<keyword evidence="3" id="KW-0677">Repeat</keyword>
<evidence type="ECO:0000256" key="2">
    <source>
        <dbReference type="ARBA" id="ARBA00022525"/>
    </source>
</evidence>
<dbReference type="OrthoDB" id="5485153at2"/>
<dbReference type="GO" id="GO:0005509">
    <property type="term" value="F:calcium ion binding"/>
    <property type="evidence" value="ECO:0007669"/>
    <property type="project" value="InterPro"/>
</dbReference>
<name>A0A418VPJ4_9PROT</name>
<comment type="subcellular location">
    <subcellularLocation>
        <location evidence="1">Secreted</location>
    </subcellularLocation>
</comment>
<proteinExistence type="predicted"/>
<organism evidence="5 6">
    <name type="scientific">Azospirillum cavernae</name>
    <dbReference type="NCBI Taxonomy" id="2320860"/>
    <lineage>
        <taxon>Bacteria</taxon>
        <taxon>Pseudomonadati</taxon>
        <taxon>Pseudomonadota</taxon>
        <taxon>Alphaproteobacteria</taxon>
        <taxon>Rhodospirillales</taxon>
        <taxon>Azospirillaceae</taxon>
        <taxon>Azospirillum</taxon>
    </lineage>
</organism>
<comment type="caution">
    <text evidence="5">The sequence shown here is derived from an EMBL/GenBank/DDBJ whole genome shotgun (WGS) entry which is preliminary data.</text>
</comment>
<accession>A0A418VPJ4</accession>
<dbReference type="Proteomes" id="UP000283458">
    <property type="component" value="Unassembled WGS sequence"/>
</dbReference>
<sequence length="257" mass="26287">MTVWQSNDGSGNVNDTYAQRFADNGALLGGPIRVNSYRVGEQNSPTVAATADGGFVVGWQSADQDGSGQGSYAQRFDATGGRVGNEFRLSNVAAGDQSLPSFAPTPDGGFIATWGGTAGVARIFQGSTTSGNVLGTSADDLLVSTSMREAFVGGAGADVFRFETPDLGGDAILDFQCGQDRIEVMGSAFGGLPTGQLNAGRFALNAPVDADDRFVFNTTTGVLSYDPDGNGAMAATAIAALNVRTLSASDIWVVASA</sequence>
<evidence type="ECO:0000313" key="6">
    <source>
        <dbReference type="Proteomes" id="UP000283458"/>
    </source>
</evidence>
<dbReference type="InterPro" id="IPR013858">
    <property type="entry name" value="Peptidase_M10B_C"/>
</dbReference>
<evidence type="ECO:0000313" key="5">
    <source>
        <dbReference type="EMBL" id="RJF78174.1"/>
    </source>
</evidence>
<dbReference type="EMBL" id="QYUL01000004">
    <property type="protein sequence ID" value="RJF78174.1"/>
    <property type="molecule type" value="Genomic_DNA"/>
</dbReference>
<gene>
    <name evidence="5" type="ORF">D3877_23945</name>
</gene>
<evidence type="ECO:0000256" key="1">
    <source>
        <dbReference type="ARBA" id="ARBA00004613"/>
    </source>
</evidence>
<evidence type="ECO:0000256" key="3">
    <source>
        <dbReference type="ARBA" id="ARBA00022737"/>
    </source>
</evidence>
<dbReference type="Pfam" id="PF08548">
    <property type="entry name" value="Peptidase_M10_C"/>
    <property type="match status" value="1"/>
</dbReference>
<keyword evidence="6" id="KW-1185">Reference proteome</keyword>
<dbReference type="RefSeq" id="WP_119833318.1">
    <property type="nucleotide sequence ID" value="NZ_QYUL01000004.1"/>
</dbReference>
<protein>
    <recommendedName>
        <fullName evidence="4">Peptidase M10 serralysin C-terminal domain-containing protein</fullName>
    </recommendedName>
</protein>
<dbReference type="Gene3D" id="2.150.10.10">
    <property type="entry name" value="Serralysin-like metalloprotease, C-terminal"/>
    <property type="match status" value="1"/>
</dbReference>